<evidence type="ECO:0000256" key="2">
    <source>
        <dbReference type="ARBA" id="ARBA00022777"/>
    </source>
</evidence>
<feature type="domain" description="Carbohydrate kinase PfkB" evidence="3">
    <location>
        <begin position="15"/>
        <end position="122"/>
    </location>
</feature>
<evidence type="ECO:0000256" key="1">
    <source>
        <dbReference type="ARBA" id="ARBA00022679"/>
    </source>
</evidence>
<dbReference type="EMBL" id="FUYF01000010">
    <property type="protein sequence ID" value="SKA88649.1"/>
    <property type="molecule type" value="Genomic_DNA"/>
</dbReference>
<keyword evidence="5" id="KW-1185">Reference proteome</keyword>
<dbReference type="InterPro" id="IPR011611">
    <property type="entry name" value="PfkB_dom"/>
</dbReference>
<dbReference type="Pfam" id="PF00294">
    <property type="entry name" value="PfkB"/>
    <property type="match status" value="2"/>
</dbReference>
<feature type="domain" description="Carbohydrate kinase PfkB" evidence="3">
    <location>
        <begin position="177"/>
        <end position="272"/>
    </location>
</feature>
<dbReference type="PROSITE" id="PS00584">
    <property type="entry name" value="PFKB_KINASES_2"/>
    <property type="match status" value="1"/>
</dbReference>
<dbReference type="Gene3D" id="3.40.1190.20">
    <property type="match status" value="1"/>
</dbReference>
<dbReference type="OrthoDB" id="9775849at2"/>
<evidence type="ECO:0000313" key="5">
    <source>
        <dbReference type="Proteomes" id="UP000190286"/>
    </source>
</evidence>
<dbReference type="Proteomes" id="UP000190286">
    <property type="component" value="Unassembled WGS sequence"/>
</dbReference>
<protein>
    <submittedName>
        <fullName evidence="4">Sugar or nucleoside kinase, ribokinase family</fullName>
    </submittedName>
</protein>
<dbReference type="GeneID" id="93338308"/>
<dbReference type="InterPro" id="IPR029056">
    <property type="entry name" value="Ribokinase-like"/>
</dbReference>
<dbReference type="STRING" id="745368.SAMN02745178_01851"/>
<name>A0A1T4XGP3_9FIRM</name>
<evidence type="ECO:0000313" key="4">
    <source>
        <dbReference type="EMBL" id="SKA88649.1"/>
    </source>
</evidence>
<accession>A0A1T4XGP3</accession>
<dbReference type="InterPro" id="IPR002173">
    <property type="entry name" value="Carboh/pur_kinase_PfkB_CS"/>
</dbReference>
<dbReference type="RefSeq" id="WP_078784767.1">
    <property type="nucleotide sequence ID" value="NZ_DAWARX010000061.1"/>
</dbReference>
<dbReference type="PANTHER" id="PTHR10584:SF166">
    <property type="entry name" value="RIBOKINASE"/>
    <property type="match status" value="1"/>
</dbReference>
<reference evidence="4 5" key="1">
    <citation type="submission" date="2017-02" db="EMBL/GenBank/DDBJ databases">
        <authorList>
            <person name="Peterson S.W."/>
        </authorList>
    </citation>
    <scope>NUCLEOTIDE SEQUENCE [LARGE SCALE GENOMIC DNA]</scope>
    <source>
        <strain evidence="4 5">ATCC 27749</strain>
    </source>
</reference>
<dbReference type="PANTHER" id="PTHR10584">
    <property type="entry name" value="SUGAR KINASE"/>
    <property type="match status" value="1"/>
</dbReference>
<gene>
    <name evidence="4" type="ORF">SAMN02745178_01851</name>
</gene>
<keyword evidence="1" id="KW-0808">Transferase</keyword>
<sequence>MKLIALGDNVIDYYHNTQECFPGGNAVNVAVHAARLGAQAEYLGSLGDDKMAHIVEKALRENGVDISHCPVLQGRTTKVCSYDVVNGERSFIEVITGESWTGPLQIGAQELDELKTADLIVSSCNAKMPEQMAAVQALPAVFAYDFGEKEKYRTDAYYDEVCHGIDLAMLSCKPMDKAAFAELCAPLHRRGVVHVLATMGAAGQMLSVQGKIVEKTTQMVEASDTMGAGDSFLAAFLCSLYTAGWQKAKPMPEQALLAALAAGQQVSARNCMAQGGFGCKAEISRDSIE</sequence>
<dbReference type="AlphaFoldDB" id="A0A1T4XGP3"/>
<dbReference type="SUPFAM" id="SSF53613">
    <property type="entry name" value="Ribokinase-like"/>
    <property type="match status" value="1"/>
</dbReference>
<keyword evidence="2 4" id="KW-0418">Kinase</keyword>
<evidence type="ECO:0000259" key="3">
    <source>
        <dbReference type="Pfam" id="PF00294"/>
    </source>
</evidence>
<dbReference type="GO" id="GO:0016301">
    <property type="term" value="F:kinase activity"/>
    <property type="evidence" value="ECO:0007669"/>
    <property type="project" value="UniProtKB-KW"/>
</dbReference>
<organism evidence="4 5">
    <name type="scientific">Gemmiger formicilis</name>
    <dbReference type="NCBI Taxonomy" id="745368"/>
    <lineage>
        <taxon>Bacteria</taxon>
        <taxon>Bacillati</taxon>
        <taxon>Bacillota</taxon>
        <taxon>Clostridia</taxon>
        <taxon>Eubacteriales</taxon>
        <taxon>Gemmiger</taxon>
    </lineage>
</organism>
<proteinExistence type="predicted"/>